<feature type="compositionally biased region" description="Basic and acidic residues" evidence="1">
    <location>
        <begin position="183"/>
        <end position="194"/>
    </location>
</feature>
<feature type="compositionally biased region" description="Basic and acidic residues" evidence="1">
    <location>
        <begin position="201"/>
        <end position="213"/>
    </location>
</feature>
<sequence length="1036" mass="116455">MAGNNSNNGADYDRALKEDLKNNVMELNKTISLMVRKKGANLLIRVAAPDGKYFSEFLGTILRDDGGYTHAGNMDWALVQRWVVAMIHDQVDDDEGFTEEELEPTDVYALPPDGRRKVVDDVDFKSMVAGWEMGTVELRAQADGLEYFEFENTRLLKQKGVLPSVEEVREEDKVAGGGGGRRRAADVARLKRASEASSQPETDRELRETPISTEDAHNRTQVLRLVSSQDENRRLDDWEYWQRVCTFFDCNDDFFGKGPKQLPGLLRRVDNYQLAAVFWLLTRYAEDGIAGPILGDDPGLGKTMIIIVTIKVHNDVQEAWADVRRWWRTRKEGRSDKHLLLDAPAKQGAACPSQKHVKAKYGIQCPCVPGSASMKIAKNMQDWPSVIVGLSGQGIVTWVSEWNETIDPASHLQLYVNDLNWKDNLLLSDFIQAVEQAPMPEGTQTLPAADAPFAKSSAGFEGGSRHVLLTSNFQCGKLIGAEKEDKSGFVKQVKGSGKRSSRVPVPVTGCAILALDEMHRYKGSRTQPLQLLLDIFGKHQDKPTLGVAVSGSLGSLGPKAWEYMLEHTRAHARDKELLGRLKDEKSHQQVVDDWKELQKHIQDKNAEQQNPFIESLGRLRDDWKTVMGKMFLRRGQRDEFRNGRIVDIQEPVHETWPLDMPKSNAKRLMRDNFRDVRMLMAQYGEKHKMELALAQRKVVEVNLSKSGGTADNRKAFDNTIWSSTFPGLPSLAAADDKIVPFLKAETDQKRLAREFSEATLDPNTPADARFVTICTKSQYNNPFWADERVKGLRDGSPKMTRLIGLIDDELIGSKFDKRLAEDQLDKGPEDDSYVRHMLVFARSPIAAYLTALVLHRSRGRQVDVCLFHAGLETESKAKGKPWHSRKTFQAAFDADCGRASRNKVAVLTYDLGATGWNLQRASVAVLLEVPARPEDRDQACNRVTRRGQVCRRQIFEMYYRDHLGEDQQKRINDGINEVAEIDWKDYGVTDDGTEHEEEGENGEKNDGNENGSHEGDSQGTSASSDVQFLGENSLVE</sequence>
<reference evidence="2 3" key="1">
    <citation type="submission" date="2023-01" db="EMBL/GenBank/DDBJ databases">
        <title>Analysis of 21 Apiospora genomes using comparative genomics revels a genus with tremendous synthesis potential of carbohydrate active enzymes and secondary metabolites.</title>
        <authorList>
            <person name="Sorensen T."/>
        </authorList>
    </citation>
    <scope>NUCLEOTIDE SEQUENCE [LARGE SCALE GENOMIC DNA]</scope>
    <source>
        <strain evidence="2 3">CBS 20057</strain>
    </source>
</reference>
<accession>A0ABR1STV5</accession>
<evidence type="ECO:0000313" key="2">
    <source>
        <dbReference type="EMBL" id="KAK8037771.1"/>
    </source>
</evidence>
<evidence type="ECO:0008006" key="4">
    <source>
        <dbReference type="Google" id="ProtNLM"/>
    </source>
</evidence>
<dbReference type="InterPro" id="IPR038718">
    <property type="entry name" value="SNF2-like_sf"/>
</dbReference>
<dbReference type="Gene3D" id="3.40.50.10810">
    <property type="entry name" value="Tandem AAA-ATPase domain"/>
    <property type="match status" value="1"/>
</dbReference>
<keyword evidence="3" id="KW-1185">Reference proteome</keyword>
<evidence type="ECO:0000256" key="1">
    <source>
        <dbReference type="SAM" id="MobiDB-lite"/>
    </source>
</evidence>
<feature type="region of interest" description="Disordered" evidence="1">
    <location>
        <begin position="982"/>
        <end position="1036"/>
    </location>
</feature>
<dbReference type="Gene3D" id="3.40.50.300">
    <property type="entry name" value="P-loop containing nucleotide triphosphate hydrolases"/>
    <property type="match status" value="1"/>
</dbReference>
<protein>
    <recommendedName>
        <fullName evidence="4">Helicase C-terminal domain-containing protein</fullName>
    </recommendedName>
</protein>
<dbReference type="SUPFAM" id="SSF52540">
    <property type="entry name" value="P-loop containing nucleoside triphosphate hydrolases"/>
    <property type="match status" value="1"/>
</dbReference>
<dbReference type="EMBL" id="JAQQWI010000002">
    <property type="protein sequence ID" value="KAK8037771.1"/>
    <property type="molecule type" value="Genomic_DNA"/>
</dbReference>
<organism evidence="2 3">
    <name type="scientific">Apiospora marii</name>
    <dbReference type="NCBI Taxonomy" id="335849"/>
    <lineage>
        <taxon>Eukaryota</taxon>
        <taxon>Fungi</taxon>
        <taxon>Dikarya</taxon>
        <taxon>Ascomycota</taxon>
        <taxon>Pezizomycotina</taxon>
        <taxon>Sordariomycetes</taxon>
        <taxon>Xylariomycetidae</taxon>
        <taxon>Amphisphaeriales</taxon>
        <taxon>Apiosporaceae</taxon>
        <taxon>Apiospora</taxon>
    </lineage>
</organism>
<feature type="compositionally biased region" description="Polar residues" evidence="1">
    <location>
        <begin position="1017"/>
        <end position="1026"/>
    </location>
</feature>
<name>A0ABR1STV5_9PEZI</name>
<dbReference type="Proteomes" id="UP001396898">
    <property type="component" value="Unassembled WGS sequence"/>
</dbReference>
<evidence type="ECO:0000313" key="3">
    <source>
        <dbReference type="Proteomes" id="UP001396898"/>
    </source>
</evidence>
<dbReference type="InterPro" id="IPR027417">
    <property type="entry name" value="P-loop_NTPase"/>
</dbReference>
<feature type="compositionally biased region" description="Basic and acidic residues" evidence="1">
    <location>
        <begin position="1001"/>
        <end position="1016"/>
    </location>
</feature>
<feature type="compositionally biased region" description="Acidic residues" evidence="1">
    <location>
        <begin position="991"/>
        <end position="1000"/>
    </location>
</feature>
<gene>
    <name evidence="2" type="ORF">PG991_001117</name>
</gene>
<proteinExistence type="predicted"/>
<feature type="region of interest" description="Disordered" evidence="1">
    <location>
        <begin position="167"/>
        <end position="213"/>
    </location>
</feature>
<comment type="caution">
    <text evidence="2">The sequence shown here is derived from an EMBL/GenBank/DDBJ whole genome shotgun (WGS) entry which is preliminary data.</text>
</comment>